<keyword evidence="11" id="KW-1185">Reference proteome</keyword>
<evidence type="ECO:0000256" key="7">
    <source>
        <dbReference type="ARBA" id="ARBA00022840"/>
    </source>
</evidence>
<dbReference type="Pfam" id="PF01503">
    <property type="entry name" value="PRA-PH"/>
    <property type="match status" value="1"/>
</dbReference>
<dbReference type="SUPFAM" id="SSF101386">
    <property type="entry name" value="all-alpha NTP pyrophosphatases"/>
    <property type="match status" value="1"/>
</dbReference>
<keyword evidence="5 9" id="KW-0547">Nucleotide-binding</keyword>
<dbReference type="InterPro" id="IPR008179">
    <property type="entry name" value="HisE"/>
</dbReference>
<dbReference type="Proteomes" id="UP001301797">
    <property type="component" value="Chromosome"/>
</dbReference>
<evidence type="ECO:0000256" key="6">
    <source>
        <dbReference type="ARBA" id="ARBA00022801"/>
    </source>
</evidence>
<evidence type="ECO:0000256" key="3">
    <source>
        <dbReference type="ARBA" id="ARBA00022490"/>
    </source>
</evidence>
<dbReference type="GO" id="GO:0000105">
    <property type="term" value="P:L-histidine biosynthetic process"/>
    <property type="evidence" value="ECO:0007669"/>
    <property type="project" value="UniProtKB-UniRule"/>
</dbReference>
<keyword evidence="3 9" id="KW-0963">Cytoplasm</keyword>
<dbReference type="HAMAP" id="MF_01020">
    <property type="entry name" value="HisE"/>
    <property type="match status" value="1"/>
</dbReference>
<dbReference type="KEGG" id="mefw:F1737_01360"/>
<protein>
    <recommendedName>
        <fullName evidence="9">Phosphoribosyl-ATP pyrophosphatase</fullName>
        <shortName evidence="9">PRA-PH</shortName>
        <ecNumber evidence="9">3.6.1.31</ecNumber>
    </recommendedName>
</protein>
<evidence type="ECO:0000256" key="4">
    <source>
        <dbReference type="ARBA" id="ARBA00022605"/>
    </source>
</evidence>
<dbReference type="AlphaFoldDB" id="A0AA97F9Q5"/>
<dbReference type="EMBL" id="CP043875">
    <property type="protein sequence ID" value="WOF15425.1"/>
    <property type="molecule type" value="Genomic_DNA"/>
</dbReference>
<dbReference type="NCBIfam" id="TIGR03188">
    <property type="entry name" value="histidine_hisI"/>
    <property type="match status" value="1"/>
</dbReference>
<dbReference type="InterPro" id="IPR021130">
    <property type="entry name" value="PRib-ATP_PPHydrolase-like"/>
</dbReference>
<dbReference type="PANTHER" id="PTHR42945:SF1">
    <property type="entry name" value="HISTIDINE BIOSYNTHESIS BIFUNCTIONAL PROTEIN HIS7"/>
    <property type="match status" value="1"/>
</dbReference>
<evidence type="ECO:0000256" key="2">
    <source>
        <dbReference type="ARBA" id="ARBA00005204"/>
    </source>
</evidence>
<evidence type="ECO:0000256" key="5">
    <source>
        <dbReference type="ARBA" id="ARBA00022741"/>
    </source>
</evidence>
<keyword evidence="4 9" id="KW-0028">Amino-acid biosynthesis</keyword>
<comment type="similarity">
    <text evidence="9">Belongs to the PRA-PH family.</text>
</comment>
<dbReference type="Gene3D" id="1.10.287.1080">
    <property type="entry name" value="MazG-like"/>
    <property type="match status" value="1"/>
</dbReference>
<gene>
    <name evidence="9 10" type="primary">hisE</name>
    <name evidence="10" type="ORF">F1737_01360</name>
</gene>
<proteinExistence type="inferred from homology"/>
<comment type="catalytic activity">
    <reaction evidence="1 9">
        <text>1-(5-phospho-beta-D-ribosyl)-ATP + H2O = 1-(5-phospho-beta-D-ribosyl)-5'-AMP + diphosphate + H(+)</text>
        <dbReference type="Rhea" id="RHEA:22828"/>
        <dbReference type="ChEBI" id="CHEBI:15377"/>
        <dbReference type="ChEBI" id="CHEBI:15378"/>
        <dbReference type="ChEBI" id="CHEBI:33019"/>
        <dbReference type="ChEBI" id="CHEBI:59457"/>
        <dbReference type="ChEBI" id="CHEBI:73183"/>
        <dbReference type="EC" id="3.6.1.31"/>
    </reaction>
</comment>
<evidence type="ECO:0000256" key="1">
    <source>
        <dbReference type="ARBA" id="ARBA00001460"/>
    </source>
</evidence>
<name>A0AA97F9Q5_9EURY</name>
<dbReference type="GO" id="GO:0005737">
    <property type="term" value="C:cytoplasm"/>
    <property type="evidence" value="ECO:0007669"/>
    <property type="project" value="UniProtKB-SubCell"/>
</dbReference>
<dbReference type="CDD" id="cd11534">
    <property type="entry name" value="NTP-PPase_HisIE_like"/>
    <property type="match status" value="1"/>
</dbReference>
<dbReference type="PANTHER" id="PTHR42945">
    <property type="entry name" value="HISTIDINE BIOSYNTHESIS BIFUNCTIONAL PROTEIN"/>
    <property type="match status" value="1"/>
</dbReference>
<keyword evidence="7 9" id="KW-0067">ATP-binding</keyword>
<keyword evidence="8 9" id="KW-0368">Histidine biosynthesis</keyword>
<dbReference type="GO" id="GO:0004636">
    <property type="term" value="F:phosphoribosyl-ATP diphosphatase activity"/>
    <property type="evidence" value="ECO:0007669"/>
    <property type="project" value="UniProtKB-UniRule"/>
</dbReference>
<accession>A0AA97F9Q5</accession>
<evidence type="ECO:0000313" key="11">
    <source>
        <dbReference type="Proteomes" id="UP001301797"/>
    </source>
</evidence>
<organism evidence="10 11">
    <name type="scientific">Methanochimaera problematica</name>
    <dbReference type="NCBI Taxonomy" id="2609417"/>
    <lineage>
        <taxon>Archaea</taxon>
        <taxon>Methanobacteriati</taxon>
        <taxon>Methanobacteriota</taxon>
        <taxon>Stenosarchaea group</taxon>
        <taxon>Methanomicrobia</taxon>
        <taxon>Methanomicrobiales</taxon>
        <taxon>Methanomicrobiaceae</taxon>
        <taxon>Methanochimaera</taxon>
    </lineage>
</organism>
<sequence length="97" mass="11255">MMNTCVFEELWNVICDRMENPPEKSYVVDILTHRKGIDKALEKVGEESTEFIIAAKNDDYDQKVYEAADLIFHLMLALKGCNVNFSDVIAELERRRN</sequence>
<dbReference type="EC" id="3.6.1.31" evidence="9"/>
<reference evidence="10 11" key="1">
    <citation type="submission" date="2019-09" db="EMBL/GenBank/DDBJ databases">
        <title>The complete genome of Methanoplanus sp. FWC-SCC4.</title>
        <authorList>
            <person name="Chen S.-C."/>
            <person name="Zhou Y.-Z."/>
            <person name="Lai M.-C."/>
        </authorList>
    </citation>
    <scope>NUCLEOTIDE SEQUENCE [LARGE SCALE GENOMIC DNA]</scope>
    <source>
        <strain evidence="10 11">FWC-SCC4</strain>
    </source>
</reference>
<evidence type="ECO:0000313" key="10">
    <source>
        <dbReference type="EMBL" id="WOF15425.1"/>
    </source>
</evidence>
<comment type="pathway">
    <text evidence="2 9">Amino-acid biosynthesis; L-histidine biosynthesis; L-histidine from 5-phospho-alpha-D-ribose 1-diphosphate: step 2/9.</text>
</comment>
<dbReference type="GO" id="GO:0005524">
    <property type="term" value="F:ATP binding"/>
    <property type="evidence" value="ECO:0007669"/>
    <property type="project" value="UniProtKB-KW"/>
</dbReference>
<evidence type="ECO:0000256" key="8">
    <source>
        <dbReference type="ARBA" id="ARBA00023102"/>
    </source>
</evidence>
<comment type="subcellular location">
    <subcellularLocation>
        <location evidence="9">Cytoplasm</location>
    </subcellularLocation>
</comment>
<evidence type="ECO:0000256" key="9">
    <source>
        <dbReference type="HAMAP-Rule" id="MF_01020"/>
    </source>
</evidence>
<keyword evidence="6 9" id="KW-0378">Hydrolase</keyword>